<feature type="transmembrane region" description="Helical" evidence="1">
    <location>
        <begin position="259"/>
        <end position="277"/>
    </location>
</feature>
<dbReference type="RefSeq" id="WP_184673468.1">
    <property type="nucleotide sequence ID" value="NZ_BAABAI010000041.1"/>
</dbReference>
<dbReference type="InterPro" id="IPR035897">
    <property type="entry name" value="Toll_tir_struct_dom_sf"/>
</dbReference>
<feature type="transmembrane region" description="Helical" evidence="1">
    <location>
        <begin position="368"/>
        <end position="386"/>
    </location>
</feature>
<organism evidence="3 4">
    <name type="scientific">Saccharothrix violaceirubra</name>
    <dbReference type="NCBI Taxonomy" id="413306"/>
    <lineage>
        <taxon>Bacteria</taxon>
        <taxon>Bacillati</taxon>
        <taxon>Actinomycetota</taxon>
        <taxon>Actinomycetes</taxon>
        <taxon>Pseudonocardiales</taxon>
        <taxon>Pseudonocardiaceae</taxon>
        <taxon>Saccharothrix</taxon>
    </lineage>
</organism>
<evidence type="ECO:0000313" key="3">
    <source>
        <dbReference type="EMBL" id="MBB4968167.1"/>
    </source>
</evidence>
<evidence type="ECO:0000313" key="4">
    <source>
        <dbReference type="Proteomes" id="UP000542674"/>
    </source>
</evidence>
<feature type="transmembrane region" description="Helical" evidence="1">
    <location>
        <begin position="189"/>
        <end position="215"/>
    </location>
</feature>
<dbReference type="AlphaFoldDB" id="A0A7W7T7S5"/>
<proteinExistence type="predicted"/>
<gene>
    <name evidence="3" type="ORF">F4559_005526</name>
</gene>
<evidence type="ECO:0000256" key="1">
    <source>
        <dbReference type="SAM" id="Phobius"/>
    </source>
</evidence>
<dbReference type="EMBL" id="JACHJS010000001">
    <property type="protein sequence ID" value="MBB4968167.1"/>
    <property type="molecule type" value="Genomic_DNA"/>
</dbReference>
<dbReference type="Proteomes" id="UP000542674">
    <property type="component" value="Unassembled WGS sequence"/>
</dbReference>
<dbReference type="Gene3D" id="3.40.50.10140">
    <property type="entry name" value="Toll/interleukin-1 receptor homology (TIR) domain"/>
    <property type="match status" value="1"/>
</dbReference>
<keyword evidence="1" id="KW-1133">Transmembrane helix</keyword>
<keyword evidence="1" id="KW-0472">Membrane</keyword>
<feature type="transmembrane region" description="Helical" evidence="1">
    <location>
        <begin position="236"/>
        <end position="253"/>
    </location>
</feature>
<name>A0A7W7T7S5_9PSEU</name>
<comment type="caution">
    <text evidence="3">The sequence shown here is derived from an EMBL/GenBank/DDBJ whole genome shotgun (WGS) entry which is preliminary data.</text>
</comment>
<keyword evidence="1" id="KW-0812">Transmembrane</keyword>
<feature type="transmembrane region" description="Helical" evidence="1">
    <location>
        <begin position="406"/>
        <end position="428"/>
    </location>
</feature>
<reference evidence="3 4" key="1">
    <citation type="submission" date="2020-08" db="EMBL/GenBank/DDBJ databases">
        <title>Sequencing the genomes of 1000 actinobacteria strains.</title>
        <authorList>
            <person name="Klenk H.-P."/>
        </authorList>
    </citation>
    <scope>NUCLEOTIDE SEQUENCE [LARGE SCALE GENOMIC DNA]</scope>
    <source>
        <strain evidence="3 4">DSM 45084</strain>
    </source>
</reference>
<dbReference type="Pfam" id="PF13676">
    <property type="entry name" value="TIR_2"/>
    <property type="match status" value="1"/>
</dbReference>
<evidence type="ECO:0000259" key="2">
    <source>
        <dbReference type="Pfam" id="PF13676"/>
    </source>
</evidence>
<accession>A0A7W7T7S5</accession>
<dbReference type="InterPro" id="IPR000157">
    <property type="entry name" value="TIR_dom"/>
</dbReference>
<dbReference type="GO" id="GO:0007165">
    <property type="term" value="P:signal transduction"/>
    <property type="evidence" value="ECO:0007669"/>
    <property type="project" value="InterPro"/>
</dbReference>
<protein>
    <recommendedName>
        <fullName evidence="2">TIR domain-containing protein</fullName>
    </recommendedName>
</protein>
<dbReference type="SUPFAM" id="SSF52200">
    <property type="entry name" value="Toll/Interleukin receptor TIR domain"/>
    <property type="match status" value="1"/>
</dbReference>
<feature type="domain" description="TIR" evidence="2">
    <location>
        <begin position="5"/>
        <end position="107"/>
    </location>
</feature>
<feature type="transmembrane region" description="Helical" evidence="1">
    <location>
        <begin position="160"/>
        <end position="183"/>
    </location>
</feature>
<keyword evidence="4" id="KW-1185">Reference proteome</keyword>
<sequence>MPGAFVNYRSGPHAEAVAAIAESLRRHFGADRVFVDHQMRKGSRYPDELRAALRDAEVVVAVVHQDWVARFGNEVDWVLWELREALDLGIPVVPVLLGDTPPPTSAELPAEIGEFAHRQASRLRAVSLTEDMASLLHELEKHITQPIAVRERPEPKRVAFWPRVLGWTVGTAAYPALIAVLLGAEAINFATAALSSTFILAVSLLAHVAQLLTVRQNTRLERRLGVLPVRAYVRKIWFYPLVAMVVLLAMMADNLPLTGVWWFAVVGLIALGLWFYGQRLFDARDEKEKEWPPTPSLEPYLYRRAAAHLHERLTTWPEWRWPRSRLHQGEAVAVYLDLTETKLALESRTRIRLGAWLRQERCGFSRAHLGWGAGIVAMYVVAALVLRPEQLVRDDGTLPTRAQLVVLTLFFGVAALVAAALTFVTLLVEVRIGRKSDRLLVAELEEWQSLLGPLVFVRPEDTRAFRST</sequence>